<organism evidence="9 10">
    <name type="scientific">Methyloradius palustris</name>
    <dbReference type="NCBI Taxonomy" id="2778876"/>
    <lineage>
        <taxon>Bacteria</taxon>
        <taxon>Pseudomonadati</taxon>
        <taxon>Pseudomonadota</taxon>
        <taxon>Betaproteobacteria</taxon>
        <taxon>Nitrosomonadales</taxon>
        <taxon>Methylophilaceae</taxon>
        <taxon>Methyloradius</taxon>
    </lineage>
</organism>
<comment type="function">
    <text evidence="6">Catalyzes the 2'-O-methylation of the ribose of cytidine 1402 (C1402) in 16S rRNA.</text>
</comment>
<evidence type="ECO:0000256" key="4">
    <source>
        <dbReference type="ARBA" id="ARBA00022679"/>
    </source>
</evidence>
<evidence type="ECO:0000256" key="3">
    <source>
        <dbReference type="ARBA" id="ARBA00022603"/>
    </source>
</evidence>
<dbReference type="SUPFAM" id="SSF53790">
    <property type="entry name" value="Tetrapyrrole methylase"/>
    <property type="match status" value="1"/>
</dbReference>
<evidence type="ECO:0000259" key="7">
    <source>
        <dbReference type="Pfam" id="PF00590"/>
    </source>
</evidence>
<gene>
    <name evidence="6 9" type="primary">rsmI</name>
    <name evidence="9" type="ORF">ZMTM_21610</name>
</gene>
<dbReference type="HAMAP" id="MF_01877">
    <property type="entry name" value="16SrRNA_methyltr_I"/>
    <property type="match status" value="1"/>
</dbReference>
<reference evidence="9" key="1">
    <citation type="journal article" date="2021" name="Arch. Microbiol.">
        <title>Methyloradius palustris gen. nov., sp. nov., a methanol-oxidizing bacterium isolated from snow.</title>
        <authorList>
            <person name="Miyadera T."/>
            <person name="Kojima H."/>
            <person name="Fukui M."/>
        </authorList>
    </citation>
    <scope>NUCLEOTIDE SEQUENCE</scope>
    <source>
        <strain evidence="9">Zm11</strain>
    </source>
</reference>
<dbReference type="RefSeq" id="WP_221763946.1">
    <property type="nucleotide sequence ID" value="NZ_AP024110.1"/>
</dbReference>
<proteinExistence type="inferred from homology"/>
<evidence type="ECO:0000259" key="8">
    <source>
        <dbReference type="Pfam" id="PF23016"/>
    </source>
</evidence>
<dbReference type="AlphaFoldDB" id="A0A8D5JZQ5"/>
<dbReference type="Pfam" id="PF00590">
    <property type="entry name" value="TP_methylase"/>
    <property type="match status" value="1"/>
</dbReference>
<dbReference type="InterPro" id="IPR014777">
    <property type="entry name" value="4pyrrole_Mease_sub1"/>
</dbReference>
<comment type="catalytic activity">
    <reaction evidence="6">
        <text>cytidine(1402) in 16S rRNA + S-adenosyl-L-methionine = 2'-O-methylcytidine(1402) in 16S rRNA + S-adenosyl-L-homocysteine + H(+)</text>
        <dbReference type="Rhea" id="RHEA:42924"/>
        <dbReference type="Rhea" id="RHEA-COMP:10285"/>
        <dbReference type="Rhea" id="RHEA-COMP:10286"/>
        <dbReference type="ChEBI" id="CHEBI:15378"/>
        <dbReference type="ChEBI" id="CHEBI:57856"/>
        <dbReference type="ChEBI" id="CHEBI:59789"/>
        <dbReference type="ChEBI" id="CHEBI:74495"/>
        <dbReference type="ChEBI" id="CHEBI:82748"/>
        <dbReference type="EC" id="2.1.1.198"/>
    </reaction>
</comment>
<dbReference type="Gene3D" id="3.30.950.10">
    <property type="entry name" value="Methyltransferase, Cobalt-precorrin-4 Transmethylase, Domain 2"/>
    <property type="match status" value="1"/>
</dbReference>
<keyword evidence="5 6" id="KW-0949">S-adenosyl-L-methionine</keyword>
<dbReference type="GO" id="GO:0005737">
    <property type="term" value="C:cytoplasm"/>
    <property type="evidence" value="ECO:0007669"/>
    <property type="project" value="UniProtKB-SubCell"/>
</dbReference>
<dbReference type="GO" id="GO:0070677">
    <property type="term" value="F:rRNA (cytosine-2'-O-)-methyltransferase activity"/>
    <property type="evidence" value="ECO:0007669"/>
    <property type="project" value="UniProtKB-UniRule"/>
</dbReference>
<dbReference type="InterPro" id="IPR053910">
    <property type="entry name" value="RsmI_HTH"/>
</dbReference>
<keyword evidence="4 6" id="KW-0808">Transferase</keyword>
<dbReference type="PANTHER" id="PTHR46111">
    <property type="entry name" value="RIBOSOMAL RNA SMALL SUBUNIT METHYLTRANSFERASE I"/>
    <property type="match status" value="1"/>
</dbReference>
<dbReference type="PANTHER" id="PTHR46111:SF1">
    <property type="entry name" value="RIBOSOMAL RNA SMALL SUBUNIT METHYLTRANSFERASE I"/>
    <property type="match status" value="1"/>
</dbReference>
<evidence type="ECO:0000256" key="1">
    <source>
        <dbReference type="ARBA" id="ARBA00022490"/>
    </source>
</evidence>
<dbReference type="FunFam" id="3.40.1010.10:FF:000002">
    <property type="entry name" value="Ribosomal RNA small subunit methyltransferase I"/>
    <property type="match status" value="1"/>
</dbReference>
<dbReference type="KEGG" id="mpau:ZMTM_21610"/>
<evidence type="ECO:0000313" key="10">
    <source>
        <dbReference type="Proteomes" id="UP000826722"/>
    </source>
</evidence>
<comment type="subcellular location">
    <subcellularLocation>
        <location evidence="6">Cytoplasm</location>
    </subcellularLocation>
</comment>
<protein>
    <recommendedName>
        <fullName evidence="6">Ribosomal RNA small subunit methyltransferase I</fullName>
        <ecNumber evidence="6">2.1.1.198</ecNumber>
    </recommendedName>
    <alternativeName>
        <fullName evidence="6">16S rRNA 2'-O-ribose C1402 methyltransferase</fullName>
    </alternativeName>
    <alternativeName>
        <fullName evidence="6">rRNA (cytidine-2'-O-)-methyltransferase RsmI</fullName>
    </alternativeName>
</protein>
<feature type="domain" description="RsmI HTH" evidence="8">
    <location>
        <begin position="235"/>
        <end position="279"/>
    </location>
</feature>
<evidence type="ECO:0000313" key="9">
    <source>
        <dbReference type="EMBL" id="BCM25902.1"/>
    </source>
</evidence>
<dbReference type="PIRSF" id="PIRSF005917">
    <property type="entry name" value="MTase_YraL"/>
    <property type="match status" value="1"/>
</dbReference>
<dbReference type="InterPro" id="IPR035996">
    <property type="entry name" value="4pyrrol_Methylase_sf"/>
</dbReference>
<dbReference type="InterPro" id="IPR008189">
    <property type="entry name" value="rRNA_ssu_MeTfrase_I"/>
</dbReference>
<dbReference type="FunFam" id="3.30.950.10:FF:000002">
    <property type="entry name" value="Ribosomal RNA small subunit methyltransferase I"/>
    <property type="match status" value="1"/>
</dbReference>
<dbReference type="InterPro" id="IPR000878">
    <property type="entry name" value="4pyrrol_Mease"/>
</dbReference>
<accession>A0A8D5JZQ5</accession>
<keyword evidence="1 6" id="KW-0963">Cytoplasm</keyword>
<keyword evidence="10" id="KW-1185">Reference proteome</keyword>
<sequence length="285" mass="30739">MSHSGTLYVVATPIGNLQDITLRALDILKSVDVIAAEDTRHTSGLLSHFAIQKKLVAVHQHNEHKSAELLLARLQAGESIALVTDAGTPGISDPGAIVVDLLREAGVTVVPIPGASAVIAALSASGITNTSFTFYGFLPASGSQRRHALEALKGQTSTLVFYEAPHRVIESVTDMALILGSDQRLTIARELTKTFETFHRCLLNDAAAWLQADPNQQRGEFVLLVEAAPIKELAPISDEAERVLKLLLEDLPLKQAVKLAVEITGVKKNLIYEFALKLKNDSEEV</sequence>
<dbReference type="Gene3D" id="3.40.1010.10">
    <property type="entry name" value="Cobalt-precorrin-4 Transmethylase, Domain 1"/>
    <property type="match status" value="1"/>
</dbReference>
<dbReference type="Proteomes" id="UP000826722">
    <property type="component" value="Chromosome"/>
</dbReference>
<keyword evidence="2 6" id="KW-0698">rRNA processing</keyword>
<dbReference type="EC" id="2.1.1.198" evidence="6"/>
<dbReference type="NCBIfam" id="TIGR00096">
    <property type="entry name" value="16S rRNA (cytidine(1402)-2'-O)-methyltransferase"/>
    <property type="match status" value="1"/>
</dbReference>
<keyword evidence="3 6" id="KW-0489">Methyltransferase</keyword>
<evidence type="ECO:0000256" key="5">
    <source>
        <dbReference type="ARBA" id="ARBA00022691"/>
    </source>
</evidence>
<dbReference type="Pfam" id="PF23016">
    <property type="entry name" value="RsmI_C"/>
    <property type="match status" value="1"/>
</dbReference>
<evidence type="ECO:0000256" key="6">
    <source>
        <dbReference type="HAMAP-Rule" id="MF_01877"/>
    </source>
</evidence>
<feature type="domain" description="Tetrapyrrole methylase" evidence="7">
    <location>
        <begin position="6"/>
        <end position="206"/>
    </location>
</feature>
<dbReference type="EMBL" id="AP024110">
    <property type="protein sequence ID" value="BCM25902.1"/>
    <property type="molecule type" value="Genomic_DNA"/>
</dbReference>
<dbReference type="InterPro" id="IPR014776">
    <property type="entry name" value="4pyrrole_Mease_sub2"/>
</dbReference>
<comment type="similarity">
    <text evidence="6">Belongs to the methyltransferase superfamily. RsmI family.</text>
</comment>
<dbReference type="CDD" id="cd11648">
    <property type="entry name" value="RsmI"/>
    <property type="match status" value="1"/>
</dbReference>
<name>A0A8D5JZQ5_9PROT</name>
<evidence type="ECO:0000256" key="2">
    <source>
        <dbReference type="ARBA" id="ARBA00022552"/>
    </source>
</evidence>